<accession>A0A2K3M1Y5</accession>
<dbReference type="STRING" id="57577.A0A2K3M1Y5"/>
<reference evidence="1 2" key="1">
    <citation type="journal article" date="2014" name="Am. J. Bot.">
        <title>Genome assembly and annotation for red clover (Trifolium pratense; Fabaceae).</title>
        <authorList>
            <person name="Istvanek J."/>
            <person name="Jaros M."/>
            <person name="Krenek A."/>
            <person name="Repkova J."/>
        </authorList>
    </citation>
    <scope>NUCLEOTIDE SEQUENCE [LARGE SCALE GENOMIC DNA]</scope>
    <source>
        <strain evidence="2">cv. Tatra</strain>
        <tissue evidence="1">Young leaves</tissue>
    </source>
</reference>
<sequence>LASFEDMRLAWSMGTISLKPGVLRLSKWTNDFNPYTQRQTHAQVWIRLMGLPQEYWRQRTLFEIASVIGTPLTLDEATKNHVFGHYARILVGIDLSRHMFDEIMVERDGMCLSSCWLKSRIKANKLSKLRRKLLRLRDTWRKKPTEAQYGTAHPVIENRKKSPFVIEDTVDKPIVVVDTLQINRPEVEEPTTRVDQDISVLNVEYEVLKDVQDEIGQENLDTDDPILQKIDEQVEVDNNEDKRNFLCQKLKCLVLTPVVAYPIQRKIL</sequence>
<dbReference type="PANTHER" id="PTHR31286">
    <property type="entry name" value="GLYCINE-RICH CELL WALL STRUCTURAL PROTEIN 1.8-LIKE"/>
    <property type="match status" value="1"/>
</dbReference>
<feature type="non-terminal residue" evidence="1">
    <location>
        <position position="1"/>
    </location>
</feature>
<name>A0A2K3M1Y5_TRIPR</name>
<evidence type="ECO:0000313" key="1">
    <source>
        <dbReference type="EMBL" id="PNX84784.1"/>
    </source>
</evidence>
<proteinExistence type="predicted"/>
<dbReference type="InterPro" id="IPR040256">
    <property type="entry name" value="At4g02000-like"/>
</dbReference>
<dbReference type="EMBL" id="ASHM01047200">
    <property type="protein sequence ID" value="PNX84784.1"/>
    <property type="molecule type" value="Genomic_DNA"/>
</dbReference>
<organism evidence="1 2">
    <name type="scientific">Trifolium pratense</name>
    <name type="common">Red clover</name>
    <dbReference type="NCBI Taxonomy" id="57577"/>
    <lineage>
        <taxon>Eukaryota</taxon>
        <taxon>Viridiplantae</taxon>
        <taxon>Streptophyta</taxon>
        <taxon>Embryophyta</taxon>
        <taxon>Tracheophyta</taxon>
        <taxon>Spermatophyta</taxon>
        <taxon>Magnoliopsida</taxon>
        <taxon>eudicotyledons</taxon>
        <taxon>Gunneridae</taxon>
        <taxon>Pentapetalae</taxon>
        <taxon>rosids</taxon>
        <taxon>fabids</taxon>
        <taxon>Fabales</taxon>
        <taxon>Fabaceae</taxon>
        <taxon>Papilionoideae</taxon>
        <taxon>50 kb inversion clade</taxon>
        <taxon>NPAAA clade</taxon>
        <taxon>Hologalegina</taxon>
        <taxon>IRL clade</taxon>
        <taxon>Trifolieae</taxon>
        <taxon>Trifolium</taxon>
    </lineage>
</organism>
<dbReference type="AlphaFoldDB" id="A0A2K3M1Y5"/>
<evidence type="ECO:0000313" key="2">
    <source>
        <dbReference type="Proteomes" id="UP000236291"/>
    </source>
</evidence>
<comment type="caution">
    <text evidence="1">The sequence shown here is derived from an EMBL/GenBank/DDBJ whole genome shotgun (WGS) entry which is preliminary data.</text>
</comment>
<protein>
    <submittedName>
        <fullName evidence="1">Ap2-like ethylene-responsive transcription factor plt2</fullName>
    </submittedName>
</protein>
<dbReference type="Proteomes" id="UP000236291">
    <property type="component" value="Unassembled WGS sequence"/>
</dbReference>
<dbReference type="PANTHER" id="PTHR31286:SF60">
    <property type="entry name" value="PROTEIN, PUTATIVE-RELATED"/>
    <property type="match status" value="1"/>
</dbReference>
<gene>
    <name evidence="1" type="ORF">L195_g040847</name>
</gene>
<reference evidence="1 2" key="2">
    <citation type="journal article" date="2017" name="Front. Plant Sci.">
        <title>Gene Classification and Mining of Molecular Markers Useful in Red Clover (Trifolium pratense) Breeding.</title>
        <authorList>
            <person name="Istvanek J."/>
            <person name="Dluhosova J."/>
            <person name="Dluhos P."/>
            <person name="Patkova L."/>
            <person name="Nedelnik J."/>
            <person name="Repkova J."/>
        </authorList>
    </citation>
    <scope>NUCLEOTIDE SEQUENCE [LARGE SCALE GENOMIC DNA]</scope>
    <source>
        <strain evidence="2">cv. Tatra</strain>
        <tissue evidence="1">Young leaves</tissue>
    </source>
</reference>